<evidence type="ECO:0000259" key="1">
    <source>
        <dbReference type="PROSITE" id="PS51186"/>
    </source>
</evidence>
<dbReference type="InterPro" id="IPR051531">
    <property type="entry name" value="N-acetyltransferase"/>
</dbReference>
<dbReference type="SUPFAM" id="SSF55729">
    <property type="entry name" value="Acyl-CoA N-acyltransferases (Nat)"/>
    <property type="match status" value="1"/>
</dbReference>
<dbReference type="EMBL" id="AORV01000059">
    <property type="protein sequence ID" value="EMS70157.1"/>
    <property type="molecule type" value="Genomic_DNA"/>
</dbReference>
<comment type="caution">
    <text evidence="2">The sequence shown here is derived from an EMBL/GenBank/DDBJ whole genome shotgun (WGS) entry which is preliminary data.</text>
</comment>
<organism evidence="2 3">
    <name type="scientific">Ruminiclostridium cellobioparum subsp. termitidis CT1112</name>
    <dbReference type="NCBI Taxonomy" id="1195236"/>
    <lineage>
        <taxon>Bacteria</taxon>
        <taxon>Bacillati</taxon>
        <taxon>Bacillota</taxon>
        <taxon>Clostridia</taxon>
        <taxon>Eubacteriales</taxon>
        <taxon>Oscillospiraceae</taxon>
        <taxon>Ruminiclostridium</taxon>
    </lineage>
</organism>
<dbReference type="GO" id="GO:0016747">
    <property type="term" value="F:acyltransferase activity, transferring groups other than amino-acyl groups"/>
    <property type="evidence" value="ECO:0007669"/>
    <property type="project" value="InterPro"/>
</dbReference>
<dbReference type="PANTHER" id="PTHR43792:SF1">
    <property type="entry name" value="N-ACETYLTRANSFERASE DOMAIN-CONTAINING PROTEIN"/>
    <property type="match status" value="1"/>
</dbReference>
<accession>S0FGI1</accession>
<dbReference type="PATRIC" id="fig|1195236.3.peg.4336"/>
<evidence type="ECO:0000313" key="3">
    <source>
        <dbReference type="Proteomes" id="UP000014155"/>
    </source>
</evidence>
<evidence type="ECO:0000313" key="2">
    <source>
        <dbReference type="EMBL" id="EMS70157.1"/>
    </source>
</evidence>
<name>S0FGI1_RUMCE</name>
<keyword evidence="2" id="KW-0808">Transferase</keyword>
<dbReference type="InterPro" id="IPR016181">
    <property type="entry name" value="Acyl_CoA_acyltransferase"/>
</dbReference>
<keyword evidence="3" id="KW-1185">Reference proteome</keyword>
<dbReference type="PROSITE" id="PS51186">
    <property type="entry name" value="GNAT"/>
    <property type="match status" value="1"/>
</dbReference>
<dbReference type="Pfam" id="PF13302">
    <property type="entry name" value="Acetyltransf_3"/>
    <property type="match status" value="1"/>
</dbReference>
<dbReference type="InterPro" id="IPR000182">
    <property type="entry name" value="GNAT_dom"/>
</dbReference>
<dbReference type="AlphaFoldDB" id="S0FGI1"/>
<proteinExistence type="predicted"/>
<dbReference type="STRING" id="1195236.CTER_4120"/>
<feature type="domain" description="N-acetyltransferase" evidence="1">
    <location>
        <begin position="8"/>
        <end position="174"/>
    </location>
</feature>
<dbReference type="eggNOG" id="COG1670">
    <property type="taxonomic scope" value="Bacteria"/>
</dbReference>
<gene>
    <name evidence="2" type="ORF">CTER_4120</name>
</gene>
<reference evidence="2 3" key="1">
    <citation type="journal article" date="2013" name="Genome Announc.">
        <title>Draft Genome Sequence of the Cellulolytic, Mesophilic, Anaerobic Bacterium Clostridium termitidis Strain CT1112 (DSM 5398).</title>
        <authorList>
            <person name="Lal S."/>
            <person name="Ramachandran U."/>
            <person name="Zhang X."/>
            <person name="Munir R."/>
            <person name="Sparling R."/>
            <person name="Levin D.B."/>
        </authorList>
    </citation>
    <scope>NUCLEOTIDE SEQUENCE [LARGE SCALE GENOMIC DNA]</scope>
    <source>
        <strain evidence="2 3">CT1112</strain>
    </source>
</reference>
<dbReference type="Gene3D" id="3.40.630.30">
    <property type="match status" value="1"/>
</dbReference>
<protein>
    <submittedName>
        <fullName evidence="2">N-acetyltransferase GCN5</fullName>
    </submittedName>
</protein>
<sequence>MDLTTTRVNYRLFEKEDFDIFYSVFSNKDIMRYAWIDEFNSEQEILPFFEDFLSVDDMPNRNNSYAFAAFSKEDNSFIGFADIQIHSRNDGGGCGEIGYFLMPKFWGKGYATEVAGAMTDFGFECLKLHKVCARCNANNFKSENIMKKLGMTLEGQLRKVRYKRGDWDDEKYYGILREEWQSKKR</sequence>
<dbReference type="RefSeq" id="WP_004628969.1">
    <property type="nucleotide sequence ID" value="NZ_AORV01000059.1"/>
</dbReference>
<dbReference type="PANTHER" id="PTHR43792">
    <property type="entry name" value="GNAT FAMILY, PUTATIVE (AFU_ORTHOLOGUE AFUA_3G00765)-RELATED-RELATED"/>
    <property type="match status" value="1"/>
</dbReference>
<dbReference type="Proteomes" id="UP000014155">
    <property type="component" value="Unassembled WGS sequence"/>
</dbReference>